<dbReference type="AlphaFoldDB" id="A0A921EQQ6"/>
<dbReference type="InterPro" id="IPR007627">
    <property type="entry name" value="RNA_pol_sigma70_r2"/>
</dbReference>
<feature type="domain" description="RNA polymerase sigma-70 region 2" evidence="5">
    <location>
        <begin position="73"/>
        <end position="119"/>
    </location>
</feature>
<evidence type="ECO:0000256" key="1">
    <source>
        <dbReference type="ARBA" id="ARBA00023015"/>
    </source>
</evidence>
<sequence>MHLIFEPADPIATGEDAVLAKAVEAGLYATELIDRGDARPELRHVADAGAAALQRLWTIGLRIAHQQASALARNYQLPYDDVFQDACVAVAVAVRSFDYTRGVRFTTYAYTGVRHALANASVHRTGAPVSRSDRAAAARAAQVQDELAATGVRVPFEQAARLAGVSRQAAARAASAYVSLEDITLADDAAQLQFAAVETVDTDFLILLSPRSRRVLTLRYGLDGTAPHTTVEAAEVLGASAATVHRWERQALLEAKDVLSAERTTAVRAEARTAVA</sequence>
<dbReference type="InterPro" id="IPR013325">
    <property type="entry name" value="RNA_pol_sigma_r2"/>
</dbReference>
<dbReference type="Proteomes" id="UP000712713">
    <property type="component" value="Unassembled WGS sequence"/>
</dbReference>
<evidence type="ECO:0000259" key="6">
    <source>
        <dbReference type="Pfam" id="PF04545"/>
    </source>
</evidence>
<evidence type="ECO:0000256" key="3">
    <source>
        <dbReference type="ARBA" id="ARBA00023125"/>
    </source>
</evidence>
<evidence type="ECO:0000256" key="2">
    <source>
        <dbReference type="ARBA" id="ARBA00023082"/>
    </source>
</evidence>
<dbReference type="PANTHER" id="PTHR30603">
    <property type="entry name" value="RNA POLYMERASE SIGMA FACTOR RPO"/>
    <property type="match status" value="1"/>
</dbReference>
<keyword evidence="3" id="KW-0238">DNA-binding</keyword>
<evidence type="ECO:0000256" key="4">
    <source>
        <dbReference type="ARBA" id="ARBA00023163"/>
    </source>
</evidence>
<reference evidence="7" key="1">
    <citation type="journal article" date="2021" name="PeerJ">
        <title>Extensive microbial diversity within the chicken gut microbiome revealed by metagenomics and culture.</title>
        <authorList>
            <person name="Gilroy R."/>
            <person name="Ravi A."/>
            <person name="Getino M."/>
            <person name="Pursley I."/>
            <person name="Horton D.L."/>
            <person name="Alikhan N.F."/>
            <person name="Baker D."/>
            <person name="Gharbi K."/>
            <person name="Hall N."/>
            <person name="Watson M."/>
            <person name="Adriaenssens E.M."/>
            <person name="Foster-Nyarko E."/>
            <person name="Jarju S."/>
            <person name="Secka A."/>
            <person name="Antonio M."/>
            <person name="Oren A."/>
            <person name="Chaudhuri R.R."/>
            <person name="La Ragione R."/>
            <person name="Hildebrand F."/>
            <person name="Pallen M.J."/>
        </authorList>
    </citation>
    <scope>NUCLEOTIDE SEQUENCE</scope>
    <source>
        <strain evidence="7">ChiGjej3B3-7470</strain>
    </source>
</reference>
<dbReference type="InterPro" id="IPR050239">
    <property type="entry name" value="Sigma-70_RNA_pol_init_factors"/>
</dbReference>
<dbReference type="GO" id="GO:0006352">
    <property type="term" value="P:DNA-templated transcription initiation"/>
    <property type="evidence" value="ECO:0007669"/>
    <property type="project" value="InterPro"/>
</dbReference>
<keyword evidence="4" id="KW-0804">Transcription</keyword>
<dbReference type="EMBL" id="DYZF01000218">
    <property type="protein sequence ID" value="HJE52029.1"/>
    <property type="molecule type" value="Genomic_DNA"/>
</dbReference>
<dbReference type="NCBIfam" id="TIGR02937">
    <property type="entry name" value="sigma70-ECF"/>
    <property type="match status" value="1"/>
</dbReference>
<accession>A0A921EQQ6</accession>
<evidence type="ECO:0000313" key="8">
    <source>
        <dbReference type="Proteomes" id="UP000712713"/>
    </source>
</evidence>
<dbReference type="Gene3D" id="1.10.10.10">
    <property type="entry name" value="Winged helix-like DNA-binding domain superfamily/Winged helix DNA-binding domain"/>
    <property type="match status" value="1"/>
</dbReference>
<evidence type="ECO:0000259" key="5">
    <source>
        <dbReference type="Pfam" id="PF04542"/>
    </source>
</evidence>
<dbReference type="InterPro" id="IPR013324">
    <property type="entry name" value="RNA_pol_sigma_r3/r4-like"/>
</dbReference>
<dbReference type="InterPro" id="IPR036388">
    <property type="entry name" value="WH-like_DNA-bd_sf"/>
</dbReference>
<dbReference type="SUPFAM" id="SSF88659">
    <property type="entry name" value="Sigma3 and sigma4 domains of RNA polymerase sigma factors"/>
    <property type="match status" value="1"/>
</dbReference>
<organism evidence="7 8">
    <name type="scientific">Tessaracoccus flavescens</name>
    <dbReference type="NCBI Taxonomy" id="399497"/>
    <lineage>
        <taxon>Bacteria</taxon>
        <taxon>Bacillati</taxon>
        <taxon>Actinomycetota</taxon>
        <taxon>Actinomycetes</taxon>
        <taxon>Propionibacteriales</taxon>
        <taxon>Propionibacteriaceae</taxon>
        <taxon>Tessaracoccus</taxon>
    </lineage>
</organism>
<dbReference type="InterPro" id="IPR014284">
    <property type="entry name" value="RNA_pol_sigma-70_dom"/>
</dbReference>
<evidence type="ECO:0000313" key="7">
    <source>
        <dbReference type="EMBL" id="HJE52029.1"/>
    </source>
</evidence>
<dbReference type="SUPFAM" id="SSF88946">
    <property type="entry name" value="Sigma2 domain of RNA polymerase sigma factors"/>
    <property type="match status" value="1"/>
</dbReference>
<reference evidence="7" key="2">
    <citation type="submission" date="2021-09" db="EMBL/GenBank/DDBJ databases">
        <authorList>
            <person name="Gilroy R."/>
        </authorList>
    </citation>
    <scope>NUCLEOTIDE SEQUENCE</scope>
    <source>
        <strain evidence="7">ChiGjej3B3-7470</strain>
    </source>
</reference>
<dbReference type="Gene3D" id="1.20.120.1810">
    <property type="match status" value="1"/>
</dbReference>
<proteinExistence type="predicted"/>
<gene>
    <name evidence="7" type="ORF">K8V15_08655</name>
</gene>
<feature type="domain" description="RNA polymerase sigma-70 region 4" evidence="6">
    <location>
        <begin position="208"/>
        <end position="252"/>
    </location>
</feature>
<dbReference type="Pfam" id="PF04545">
    <property type="entry name" value="Sigma70_r4"/>
    <property type="match status" value="1"/>
</dbReference>
<dbReference type="GO" id="GO:0003677">
    <property type="term" value="F:DNA binding"/>
    <property type="evidence" value="ECO:0007669"/>
    <property type="project" value="UniProtKB-KW"/>
</dbReference>
<keyword evidence="2" id="KW-0731">Sigma factor</keyword>
<name>A0A921EQQ6_9ACTN</name>
<dbReference type="Pfam" id="PF04542">
    <property type="entry name" value="Sigma70_r2"/>
    <property type="match status" value="1"/>
</dbReference>
<keyword evidence="1" id="KW-0805">Transcription regulation</keyword>
<dbReference type="GO" id="GO:0016987">
    <property type="term" value="F:sigma factor activity"/>
    <property type="evidence" value="ECO:0007669"/>
    <property type="project" value="UniProtKB-KW"/>
</dbReference>
<protein>
    <submittedName>
        <fullName evidence="7">Sigma-70 family RNA polymerase sigma factor</fullName>
    </submittedName>
</protein>
<dbReference type="PANTHER" id="PTHR30603:SF47">
    <property type="entry name" value="RNA POLYMERASE SIGMA FACTOR SIGD, CHLOROPLASTIC"/>
    <property type="match status" value="1"/>
</dbReference>
<comment type="caution">
    <text evidence="7">The sequence shown here is derived from an EMBL/GenBank/DDBJ whole genome shotgun (WGS) entry which is preliminary data.</text>
</comment>
<dbReference type="InterPro" id="IPR007630">
    <property type="entry name" value="RNA_pol_sigma70_r4"/>
</dbReference>